<gene>
    <name evidence="1" type="ORF">HMPREF2132_01845</name>
</gene>
<protein>
    <recommendedName>
        <fullName evidence="3">AraC family transcriptional regulator</fullName>
    </recommendedName>
</protein>
<sequence>MANIYLQVQSYVAAYYRNRDDNNVLGVNDPVKFCSFSQEQFVLQSSLVPLSAQLQAHSRCYSASVWNTMLTGKSPITGNLLVKRDRHDWLTYSEVCTMMSTRYLPQKDNCDYLCIAIPDTVMIGNTQHRTTALFALDHTASFQLQRLLHDEFVRALLTWYQSDLEFCAEKGISRSRIEMLERFMLHYDIPVGPSKIERDSLRRLLNRWLSQSLSPSFARVSVNNTDITRLNGKEELT</sequence>
<evidence type="ECO:0008006" key="3">
    <source>
        <dbReference type="Google" id="ProtNLM"/>
    </source>
</evidence>
<dbReference type="EMBL" id="JRNJ01000022">
    <property type="protein sequence ID" value="KGF29942.1"/>
    <property type="molecule type" value="Genomic_DNA"/>
</dbReference>
<accession>A0AAW3FH20</accession>
<dbReference type="AlphaFoldDB" id="A0AAW3FH20"/>
<proteinExistence type="predicted"/>
<reference evidence="1 2" key="1">
    <citation type="submission" date="2014-07" db="EMBL/GenBank/DDBJ databases">
        <authorList>
            <person name="McCorrison J."/>
            <person name="Sanka R."/>
            <person name="Torralba M."/>
            <person name="Gillis M."/>
            <person name="Haft D.H."/>
            <person name="Methe B."/>
            <person name="Sutton G."/>
            <person name="Nelson K.E."/>
        </authorList>
    </citation>
    <scope>NUCLEOTIDE SEQUENCE [LARGE SCALE GENOMIC DNA]</scope>
    <source>
        <strain evidence="1 2">DNF00424</strain>
    </source>
</reference>
<organism evidence="1 2">
    <name type="scientific">Prevotella histicola JCM 15637 = DNF00424</name>
    <dbReference type="NCBI Taxonomy" id="1236504"/>
    <lineage>
        <taxon>Bacteria</taxon>
        <taxon>Pseudomonadati</taxon>
        <taxon>Bacteroidota</taxon>
        <taxon>Bacteroidia</taxon>
        <taxon>Bacteroidales</taxon>
        <taxon>Prevotellaceae</taxon>
        <taxon>Prevotella</taxon>
    </lineage>
</organism>
<evidence type="ECO:0000313" key="1">
    <source>
        <dbReference type="EMBL" id="KGF29942.1"/>
    </source>
</evidence>
<name>A0AAW3FH20_9BACT</name>
<comment type="caution">
    <text evidence="1">The sequence shown here is derived from an EMBL/GenBank/DDBJ whole genome shotgun (WGS) entry which is preliminary data.</text>
</comment>
<dbReference type="RefSeq" id="WP_036868503.1">
    <property type="nucleotide sequence ID" value="NZ_JRNJ01000022.1"/>
</dbReference>
<dbReference type="Proteomes" id="UP000029533">
    <property type="component" value="Unassembled WGS sequence"/>
</dbReference>
<evidence type="ECO:0000313" key="2">
    <source>
        <dbReference type="Proteomes" id="UP000029533"/>
    </source>
</evidence>